<dbReference type="OrthoDB" id="5835829at2759"/>
<name>A0A0M3JHA3_ANISI</name>
<evidence type="ECO:0000313" key="2">
    <source>
        <dbReference type="EMBL" id="VDK27814.1"/>
    </source>
</evidence>
<accession>A0A0M3JHA3</accession>
<proteinExistence type="predicted"/>
<dbReference type="EMBL" id="UYRR01015323">
    <property type="protein sequence ID" value="VDK27814.1"/>
    <property type="molecule type" value="Genomic_DNA"/>
</dbReference>
<organism evidence="4">
    <name type="scientific">Anisakis simplex</name>
    <name type="common">Herring worm</name>
    <dbReference type="NCBI Taxonomy" id="6269"/>
    <lineage>
        <taxon>Eukaryota</taxon>
        <taxon>Metazoa</taxon>
        <taxon>Ecdysozoa</taxon>
        <taxon>Nematoda</taxon>
        <taxon>Chromadorea</taxon>
        <taxon>Rhabditida</taxon>
        <taxon>Spirurina</taxon>
        <taxon>Ascaridomorpha</taxon>
        <taxon>Ascaridoidea</taxon>
        <taxon>Anisakidae</taxon>
        <taxon>Anisakis</taxon>
        <taxon>Anisakis simplex complex</taxon>
    </lineage>
</organism>
<dbReference type="Proteomes" id="UP000267096">
    <property type="component" value="Unassembled WGS sequence"/>
</dbReference>
<keyword evidence="1" id="KW-0732">Signal</keyword>
<evidence type="ECO:0000313" key="3">
    <source>
        <dbReference type="Proteomes" id="UP000267096"/>
    </source>
</evidence>
<dbReference type="WBParaSite" id="ASIM_0000701401-mRNA-1">
    <property type="protein sequence ID" value="ASIM_0000701401-mRNA-1"/>
    <property type="gene ID" value="ASIM_0000701401"/>
</dbReference>
<evidence type="ECO:0000313" key="4">
    <source>
        <dbReference type="WBParaSite" id="ASIM_0000701401-mRNA-1"/>
    </source>
</evidence>
<gene>
    <name evidence="2" type="ORF">ASIM_LOCUS6791</name>
</gene>
<evidence type="ECO:0000256" key="1">
    <source>
        <dbReference type="SAM" id="SignalP"/>
    </source>
</evidence>
<sequence length="55" mass="6145">MKLYLLLLVTTIISSECHKILVYIPQMGYSHMNFLGHLADSLVKAGHDVVGLIFT</sequence>
<protein>
    <submittedName>
        <fullName evidence="4">Glucuronosyltransferase</fullName>
    </submittedName>
</protein>
<feature type="chain" id="PRO_5043120875" evidence="1">
    <location>
        <begin position="18"/>
        <end position="55"/>
    </location>
</feature>
<reference evidence="4" key="1">
    <citation type="submission" date="2017-02" db="UniProtKB">
        <authorList>
            <consortium name="WormBaseParasite"/>
        </authorList>
    </citation>
    <scope>IDENTIFICATION</scope>
</reference>
<feature type="signal peptide" evidence="1">
    <location>
        <begin position="1"/>
        <end position="17"/>
    </location>
</feature>
<dbReference type="SUPFAM" id="SSF53756">
    <property type="entry name" value="UDP-Glycosyltransferase/glycogen phosphorylase"/>
    <property type="match status" value="1"/>
</dbReference>
<dbReference type="AlphaFoldDB" id="A0A0M3JHA3"/>
<keyword evidence="3" id="KW-1185">Reference proteome</keyword>
<reference evidence="2 3" key="2">
    <citation type="submission" date="2018-11" db="EMBL/GenBank/DDBJ databases">
        <authorList>
            <consortium name="Pathogen Informatics"/>
        </authorList>
    </citation>
    <scope>NUCLEOTIDE SEQUENCE [LARGE SCALE GENOMIC DNA]</scope>
</reference>